<dbReference type="PRINTS" id="PR00719">
    <property type="entry name" value="LMWPTPASE"/>
</dbReference>
<dbReference type="InterPro" id="IPR050438">
    <property type="entry name" value="LMW_PTPase"/>
</dbReference>
<dbReference type="InterPro" id="IPR017867">
    <property type="entry name" value="Tyr_phospatase_low_mol_wt"/>
</dbReference>
<evidence type="ECO:0000313" key="6">
    <source>
        <dbReference type="EMBL" id="MBC9719526.1"/>
    </source>
</evidence>
<feature type="compositionally biased region" description="Polar residues" evidence="4">
    <location>
        <begin position="40"/>
        <end position="50"/>
    </location>
</feature>
<feature type="region of interest" description="Disordered" evidence="4">
    <location>
        <begin position="33"/>
        <end position="53"/>
    </location>
</feature>
<evidence type="ECO:0000256" key="2">
    <source>
        <dbReference type="ARBA" id="ARBA00022801"/>
    </source>
</evidence>
<reference evidence="6 7" key="1">
    <citation type="submission" date="2020-08" db="EMBL/GenBank/DDBJ databases">
        <title>Genemic of Streptomyces polyaspartic.</title>
        <authorList>
            <person name="Liu W."/>
        </authorList>
    </citation>
    <scope>NUCLEOTIDE SEQUENCE [LARGE SCALE GENOMIC DNA]</scope>
    <source>
        <strain evidence="6 7">TRM66268-LWL</strain>
    </source>
</reference>
<dbReference type="Gene3D" id="3.40.50.2300">
    <property type="match status" value="1"/>
</dbReference>
<dbReference type="SUPFAM" id="SSF52788">
    <property type="entry name" value="Phosphotyrosine protein phosphatases I"/>
    <property type="match status" value="1"/>
</dbReference>
<evidence type="ECO:0000256" key="4">
    <source>
        <dbReference type="SAM" id="MobiDB-lite"/>
    </source>
</evidence>
<dbReference type="PANTHER" id="PTHR11717:SF31">
    <property type="entry name" value="LOW MOLECULAR WEIGHT PROTEIN-TYROSINE-PHOSPHATASE ETP-RELATED"/>
    <property type="match status" value="1"/>
</dbReference>
<protein>
    <submittedName>
        <fullName evidence="6">Low molecular weight phosphatase family protein</fullName>
    </submittedName>
</protein>
<evidence type="ECO:0000256" key="1">
    <source>
        <dbReference type="ARBA" id="ARBA00011063"/>
    </source>
</evidence>
<evidence type="ECO:0000256" key="3">
    <source>
        <dbReference type="ARBA" id="ARBA00022912"/>
    </source>
</evidence>
<dbReference type="SMART" id="SM00226">
    <property type="entry name" value="LMWPc"/>
    <property type="match status" value="1"/>
</dbReference>
<feature type="domain" description="Phosphotyrosine protein phosphatase I" evidence="5">
    <location>
        <begin position="2"/>
        <end position="185"/>
    </location>
</feature>
<keyword evidence="7" id="KW-1185">Reference proteome</keyword>
<gene>
    <name evidence="6" type="ORF">H9Y04_44210</name>
</gene>
<dbReference type="InterPro" id="IPR036196">
    <property type="entry name" value="Ptyr_pPase_sf"/>
</dbReference>
<keyword evidence="3" id="KW-0904">Protein phosphatase</keyword>
<dbReference type="Proteomes" id="UP000642284">
    <property type="component" value="Unassembled WGS sequence"/>
</dbReference>
<dbReference type="Pfam" id="PF01451">
    <property type="entry name" value="LMWPc"/>
    <property type="match status" value="1"/>
</dbReference>
<dbReference type="PANTHER" id="PTHR11717">
    <property type="entry name" value="LOW MOLECULAR WEIGHT PROTEIN TYROSINE PHOSPHATASE"/>
    <property type="match status" value="1"/>
</dbReference>
<comment type="caution">
    <text evidence="6">The sequence shown here is derived from an EMBL/GenBank/DDBJ whole genome shotgun (WGS) entry which is preliminary data.</text>
</comment>
<organism evidence="6 7">
    <name type="scientific">Streptomyces polyasparticus</name>
    <dbReference type="NCBI Taxonomy" id="2767826"/>
    <lineage>
        <taxon>Bacteria</taxon>
        <taxon>Bacillati</taxon>
        <taxon>Actinomycetota</taxon>
        <taxon>Actinomycetes</taxon>
        <taxon>Kitasatosporales</taxon>
        <taxon>Streptomycetaceae</taxon>
        <taxon>Streptomyces</taxon>
    </lineage>
</organism>
<sequence length="188" mass="20813">MVRILVVCTGNICRSPFAEQLLRHRFPPLGSQRPLAEFSSAGTHSASGQDMSPEAASRLQALGVPVTPHKARQLTSQLLADTDLVLCMAREHRHWVVEHSPGHLRRAFTLREIATLLEHAPDVALPRDPADRLLRLSALAAAARPAVRMRDPRTYEVADPFGRDDRAFDLMSDEIVPAVDSLVSFLTR</sequence>
<name>A0ABR7SVI7_9ACTN</name>
<evidence type="ECO:0000313" key="7">
    <source>
        <dbReference type="Proteomes" id="UP000642284"/>
    </source>
</evidence>
<accession>A0ABR7SVI7</accession>
<dbReference type="InterPro" id="IPR023485">
    <property type="entry name" value="Ptyr_pPase"/>
</dbReference>
<keyword evidence="2" id="KW-0378">Hydrolase</keyword>
<dbReference type="EMBL" id="JACTVJ010000046">
    <property type="protein sequence ID" value="MBC9719526.1"/>
    <property type="molecule type" value="Genomic_DNA"/>
</dbReference>
<evidence type="ECO:0000259" key="5">
    <source>
        <dbReference type="SMART" id="SM00226"/>
    </source>
</evidence>
<comment type="similarity">
    <text evidence="1">Belongs to the low molecular weight phosphotyrosine protein phosphatase family.</text>
</comment>
<proteinExistence type="inferred from homology"/>